<accession>A0ABD0LH89</accession>
<organism evidence="1 2">
    <name type="scientific">Batillaria attramentaria</name>
    <dbReference type="NCBI Taxonomy" id="370345"/>
    <lineage>
        <taxon>Eukaryota</taxon>
        <taxon>Metazoa</taxon>
        <taxon>Spiralia</taxon>
        <taxon>Lophotrochozoa</taxon>
        <taxon>Mollusca</taxon>
        <taxon>Gastropoda</taxon>
        <taxon>Caenogastropoda</taxon>
        <taxon>Sorbeoconcha</taxon>
        <taxon>Cerithioidea</taxon>
        <taxon>Batillariidae</taxon>
        <taxon>Batillaria</taxon>
    </lineage>
</organism>
<name>A0ABD0LH89_9CAEN</name>
<reference evidence="1 2" key="1">
    <citation type="journal article" date="2023" name="Sci. Data">
        <title>Genome assembly of the Korean intertidal mud-creeper Batillaria attramentaria.</title>
        <authorList>
            <person name="Patra A.K."/>
            <person name="Ho P.T."/>
            <person name="Jun S."/>
            <person name="Lee S.J."/>
            <person name="Kim Y."/>
            <person name="Won Y.J."/>
        </authorList>
    </citation>
    <scope>NUCLEOTIDE SEQUENCE [LARGE SCALE GENOMIC DNA]</scope>
    <source>
        <strain evidence="1">Wonlab-2016</strain>
    </source>
</reference>
<keyword evidence="2" id="KW-1185">Reference proteome</keyword>
<dbReference type="Proteomes" id="UP001519460">
    <property type="component" value="Unassembled WGS sequence"/>
</dbReference>
<dbReference type="AlphaFoldDB" id="A0ABD0LH89"/>
<evidence type="ECO:0000313" key="1">
    <source>
        <dbReference type="EMBL" id="KAK7498598.1"/>
    </source>
</evidence>
<protein>
    <submittedName>
        <fullName evidence="1">Uncharacterized protein</fullName>
    </submittedName>
</protein>
<gene>
    <name evidence="1" type="ORF">BaRGS_00010258</name>
</gene>
<sequence>MHLLACDTGYLRLLGRRNEVAGRGFVRQVGMGREGLWEEGWWSQSSHQHWTRGHPSTEFEELQCRQRATS</sequence>
<proteinExistence type="predicted"/>
<comment type="caution">
    <text evidence="1">The sequence shown here is derived from an EMBL/GenBank/DDBJ whole genome shotgun (WGS) entry which is preliminary data.</text>
</comment>
<dbReference type="EMBL" id="JACVVK020000050">
    <property type="protein sequence ID" value="KAK7498598.1"/>
    <property type="molecule type" value="Genomic_DNA"/>
</dbReference>
<evidence type="ECO:0000313" key="2">
    <source>
        <dbReference type="Proteomes" id="UP001519460"/>
    </source>
</evidence>